<evidence type="ECO:0000256" key="5">
    <source>
        <dbReference type="ARBA" id="ARBA00022750"/>
    </source>
</evidence>
<reference evidence="12" key="1">
    <citation type="submission" date="2017-06" db="EMBL/GenBank/DDBJ databases">
        <authorList>
            <person name="Varghese N."/>
            <person name="Submissions S."/>
        </authorList>
    </citation>
    <scope>NUCLEOTIDE SEQUENCE [LARGE SCALE GENOMIC DNA]</scope>
    <source>
        <strain evidence="12">NKM1</strain>
    </source>
</reference>
<evidence type="ECO:0000256" key="8">
    <source>
        <dbReference type="ARBA" id="ARBA00023136"/>
    </source>
</evidence>
<dbReference type="Proteomes" id="UP000198432">
    <property type="component" value="Unassembled WGS sequence"/>
</dbReference>
<comment type="similarity">
    <text evidence="1 9 10">Belongs to the peptidase A8 family.</text>
</comment>
<keyword evidence="12" id="KW-1185">Reference proteome</keyword>
<keyword evidence="7 9" id="KW-1133">Transmembrane helix</keyword>
<accession>A0A239JBZ5</accession>
<evidence type="ECO:0000256" key="7">
    <source>
        <dbReference type="ARBA" id="ARBA00022989"/>
    </source>
</evidence>
<dbReference type="GO" id="GO:0005886">
    <property type="term" value="C:plasma membrane"/>
    <property type="evidence" value="ECO:0007669"/>
    <property type="project" value="UniProtKB-SubCell"/>
</dbReference>
<comment type="catalytic activity">
    <reaction evidence="9">
        <text>Release of signal peptides from bacterial membrane prolipoproteins. Hydrolyzes -Xaa-Yaa-Zaa-|-(S,diacylglyceryl)Cys-, in which Xaa is hydrophobic (preferably Leu), and Yaa (Ala or Ser) and Zaa (Gly or Ala) have small, neutral side chains.</text>
        <dbReference type="EC" id="3.4.23.36"/>
    </reaction>
</comment>
<dbReference type="PANTHER" id="PTHR33695:SF1">
    <property type="entry name" value="LIPOPROTEIN SIGNAL PEPTIDASE"/>
    <property type="match status" value="1"/>
</dbReference>
<dbReference type="UniPathway" id="UPA00665"/>
<feature type="transmembrane region" description="Helical" evidence="9">
    <location>
        <begin position="98"/>
        <end position="122"/>
    </location>
</feature>
<dbReference type="InterPro" id="IPR001872">
    <property type="entry name" value="Peptidase_A8"/>
</dbReference>
<comment type="pathway">
    <text evidence="9">Protein modification; lipoprotein biosynthesis (signal peptide cleavage).</text>
</comment>
<dbReference type="Pfam" id="PF01252">
    <property type="entry name" value="Peptidase_A8"/>
    <property type="match status" value="1"/>
</dbReference>
<feature type="transmembrane region" description="Helical" evidence="9">
    <location>
        <begin position="178"/>
        <end position="200"/>
    </location>
</feature>
<comment type="subcellular location">
    <subcellularLocation>
        <location evidence="9">Cell membrane</location>
        <topology evidence="9">Multi-pass membrane protein</topology>
    </subcellularLocation>
</comment>
<keyword evidence="5 9" id="KW-0064">Aspartyl protease</keyword>
<dbReference type="GO" id="GO:0004190">
    <property type="term" value="F:aspartic-type endopeptidase activity"/>
    <property type="evidence" value="ECO:0007669"/>
    <property type="project" value="UniProtKB-UniRule"/>
</dbReference>
<comment type="caution">
    <text evidence="9">Lacks conserved residue(s) required for the propagation of feature annotation.</text>
</comment>
<name>A0A239JBZ5_9BACT</name>
<keyword evidence="3 9" id="KW-0645">Protease</keyword>
<protein>
    <recommendedName>
        <fullName evidence="9">Lipoprotein signal peptidase</fullName>
        <ecNumber evidence="9">3.4.23.36</ecNumber>
    </recommendedName>
    <alternativeName>
        <fullName evidence="9">Prolipoprotein signal peptidase</fullName>
    </alternativeName>
    <alternativeName>
        <fullName evidence="9">Signal peptidase II</fullName>
        <shortName evidence="9">SPase II</shortName>
    </alternativeName>
</protein>
<dbReference type="PRINTS" id="PR00781">
    <property type="entry name" value="LIPOSIGPTASE"/>
</dbReference>
<feature type="active site" evidence="9">
    <location>
        <position position="153"/>
    </location>
</feature>
<keyword evidence="6 9" id="KW-0378">Hydrolase</keyword>
<dbReference type="NCBIfam" id="NF011369">
    <property type="entry name" value="PRK14788.1"/>
    <property type="match status" value="1"/>
</dbReference>
<sequence>MFLMKGKHVFVLILLLVAIDQAIKVYIKTNFYYGEEFKVFGLDWFRLHFLENPGMAWGLKLGEGDIAKVALTLLRLAAVIGGTFYLRKIIKGKCHKGFILCVAFIYAGALGNLIDSLFYGLIFEKSDPALLNAARAFPPGGGYAGLMYGRVVDMWYFPVINTTHPDWLPIWGGKPFEFFSPVFNTADVWVFTGVIALLIFQKNFFNEHKVN</sequence>
<dbReference type="EC" id="3.4.23.36" evidence="9"/>
<dbReference type="PANTHER" id="PTHR33695">
    <property type="entry name" value="LIPOPROTEIN SIGNAL PEPTIDASE"/>
    <property type="match status" value="1"/>
</dbReference>
<evidence type="ECO:0000256" key="1">
    <source>
        <dbReference type="ARBA" id="ARBA00006139"/>
    </source>
</evidence>
<evidence type="ECO:0000313" key="12">
    <source>
        <dbReference type="Proteomes" id="UP000198432"/>
    </source>
</evidence>
<feature type="active site" evidence="9">
    <location>
        <position position="187"/>
    </location>
</feature>
<evidence type="ECO:0000256" key="10">
    <source>
        <dbReference type="RuleBase" id="RU004181"/>
    </source>
</evidence>
<evidence type="ECO:0000256" key="4">
    <source>
        <dbReference type="ARBA" id="ARBA00022692"/>
    </source>
</evidence>
<proteinExistence type="inferred from homology"/>
<evidence type="ECO:0000256" key="6">
    <source>
        <dbReference type="ARBA" id="ARBA00022801"/>
    </source>
</evidence>
<evidence type="ECO:0000256" key="3">
    <source>
        <dbReference type="ARBA" id="ARBA00022670"/>
    </source>
</evidence>
<keyword evidence="8 9" id="KW-0472">Membrane</keyword>
<dbReference type="EMBL" id="FZOQ01000021">
    <property type="protein sequence ID" value="SNT02948.1"/>
    <property type="molecule type" value="Genomic_DNA"/>
</dbReference>
<gene>
    <name evidence="9" type="primary">lspA</name>
    <name evidence="11" type="ORF">SAMN06296052_12123</name>
</gene>
<dbReference type="HAMAP" id="MF_00161">
    <property type="entry name" value="LspA"/>
    <property type="match status" value="1"/>
</dbReference>
<comment type="function">
    <text evidence="9">This protein specifically catalyzes the removal of signal peptides from prolipoproteins.</text>
</comment>
<organism evidence="11 12">
    <name type="scientific">Pontibacter ummariensis</name>
    <dbReference type="NCBI Taxonomy" id="1610492"/>
    <lineage>
        <taxon>Bacteria</taxon>
        <taxon>Pseudomonadati</taxon>
        <taxon>Bacteroidota</taxon>
        <taxon>Cytophagia</taxon>
        <taxon>Cytophagales</taxon>
        <taxon>Hymenobacteraceae</taxon>
        <taxon>Pontibacter</taxon>
    </lineage>
</organism>
<dbReference type="GO" id="GO:0006508">
    <property type="term" value="P:proteolysis"/>
    <property type="evidence" value="ECO:0007669"/>
    <property type="project" value="UniProtKB-KW"/>
</dbReference>
<evidence type="ECO:0000256" key="9">
    <source>
        <dbReference type="HAMAP-Rule" id="MF_00161"/>
    </source>
</evidence>
<evidence type="ECO:0000313" key="11">
    <source>
        <dbReference type="EMBL" id="SNT02948.1"/>
    </source>
</evidence>
<keyword evidence="2 9" id="KW-1003">Cell membrane</keyword>
<keyword evidence="4 9" id="KW-0812">Transmembrane</keyword>
<dbReference type="AlphaFoldDB" id="A0A239JBZ5"/>
<evidence type="ECO:0000256" key="2">
    <source>
        <dbReference type="ARBA" id="ARBA00022475"/>
    </source>
</evidence>